<reference evidence="6 7" key="1">
    <citation type="submission" date="2016-02" db="EMBL/GenBank/DDBJ databases">
        <authorList>
            <person name="Wen L."/>
            <person name="He K."/>
            <person name="Yang H."/>
        </authorList>
    </citation>
    <scope>NUCLEOTIDE SEQUENCE [LARGE SCALE GENOMIC DNA]</scope>
    <source>
        <strain evidence="6 7">CD11_3</strain>
    </source>
</reference>
<keyword evidence="2 5" id="KW-0812">Transmembrane</keyword>
<evidence type="ECO:0000313" key="7">
    <source>
        <dbReference type="Proteomes" id="UP000076998"/>
    </source>
</evidence>
<name>A0A177K6W9_9MICO</name>
<dbReference type="PANTHER" id="PTHR30168:SF0">
    <property type="entry name" value="INNER MEMBRANE PROTEIN"/>
    <property type="match status" value="1"/>
</dbReference>
<dbReference type="GO" id="GO:0016020">
    <property type="term" value="C:membrane"/>
    <property type="evidence" value="ECO:0007669"/>
    <property type="project" value="UniProtKB-SubCell"/>
</dbReference>
<evidence type="ECO:0000256" key="4">
    <source>
        <dbReference type="ARBA" id="ARBA00023136"/>
    </source>
</evidence>
<feature type="transmembrane region" description="Helical" evidence="5">
    <location>
        <begin position="21"/>
        <end position="42"/>
    </location>
</feature>
<proteinExistence type="predicted"/>
<dbReference type="OrthoDB" id="9774900at2"/>
<dbReference type="Proteomes" id="UP000076998">
    <property type="component" value="Unassembled WGS sequence"/>
</dbReference>
<organism evidence="6 7">
    <name type="scientific">Microbacterium oleivorans</name>
    <dbReference type="NCBI Taxonomy" id="273677"/>
    <lineage>
        <taxon>Bacteria</taxon>
        <taxon>Bacillati</taxon>
        <taxon>Actinomycetota</taxon>
        <taxon>Actinomycetes</taxon>
        <taxon>Micrococcales</taxon>
        <taxon>Microbacteriaceae</taxon>
        <taxon>Microbacterium</taxon>
    </lineage>
</organism>
<keyword evidence="3 5" id="KW-1133">Transmembrane helix</keyword>
<gene>
    <name evidence="6" type="ORF">AYL44_12220</name>
</gene>
<dbReference type="RefSeq" id="WP_064003576.1">
    <property type="nucleotide sequence ID" value="NZ_LSTV01000005.1"/>
</dbReference>
<dbReference type="SUPFAM" id="SSF55486">
    <property type="entry name" value="Metalloproteases ('zincins'), catalytic domain"/>
    <property type="match status" value="1"/>
</dbReference>
<dbReference type="Pfam" id="PF04228">
    <property type="entry name" value="Zn_peptidase"/>
    <property type="match status" value="1"/>
</dbReference>
<keyword evidence="4 5" id="KW-0472">Membrane</keyword>
<evidence type="ECO:0000256" key="1">
    <source>
        <dbReference type="ARBA" id="ARBA00004167"/>
    </source>
</evidence>
<dbReference type="EMBL" id="LSTV01000005">
    <property type="protein sequence ID" value="OAH48796.1"/>
    <property type="molecule type" value="Genomic_DNA"/>
</dbReference>
<sequence>MTFNPDADVRGSRATRRGGRGAVIAGGAGGAGAVVVLLLFMFTGQDFSGFLGGGGGGGTSPDQGVVENCESGADANANDDCRLDAGEEVINTYWQSELEGYEKPQLVLVVQQAQTPCGTASNQTGPFYCPTDRTVYIDPTFWSILRGQLGAEGGDLAQLYVLAHEYGHHVQNLLGVFEEYPRDGTGEDSNAVRTELQADCFAGAWTAAAPDQKDAEGRPFLLEPTQAQIDGALNAAAAVGDDHIQQQSGQVNPESWTHGSSEQRQRWFMAGYEGGSTACDTFAVPAGEL</sequence>
<accession>A0A177K6W9</accession>
<dbReference type="PANTHER" id="PTHR30168">
    <property type="entry name" value="PUTATIVE MEMBRANE PROTEIN YPFJ"/>
    <property type="match status" value="1"/>
</dbReference>
<comment type="subcellular location">
    <subcellularLocation>
        <location evidence="1">Membrane</location>
        <topology evidence="1">Single-pass membrane protein</topology>
    </subcellularLocation>
</comment>
<evidence type="ECO:0000256" key="2">
    <source>
        <dbReference type="ARBA" id="ARBA00022692"/>
    </source>
</evidence>
<evidence type="ECO:0000256" key="3">
    <source>
        <dbReference type="ARBA" id="ARBA00022989"/>
    </source>
</evidence>
<comment type="caution">
    <text evidence="6">The sequence shown here is derived from an EMBL/GenBank/DDBJ whole genome shotgun (WGS) entry which is preliminary data.</text>
</comment>
<dbReference type="InterPro" id="IPR007343">
    <property type="entry name" value="Uncharacterised_pept_Zn_put"/>
</dbReference>
<protein>
    <submittedName>
        <fullName evidence="6">Neutral zinc metallopeptidase</fullName>
    </submittedName>
</protein>
<evidence type="ECO:0000256" key="5">
    <source>
        <dbReference type="SAM" id="Phobius"/>
    </source>
</evidence>
<evidence type="ECO:0000313" key="6">
    <source>
        <dbReference type="EMBL" id="OAH48796.1"/>
    </source>
</evidence>
<dbReference type="AlphaFoldDB" id="A0A177K6W9"/>